<dbReference type="PRINTS" id="PR00144">
    <property type="entry name" value="DALDHYDRTASE"/>
</dbReference>
<dbReference type="EC" id="4.2.1.24" evidence="3 9"/>
<evidence type="ECO:0000256" key="5">
    <source>
        <dbReference type="ARBA" id="ARBA00023133"/>
    </source>
</evidence>
<dbReference type="GO" id="GO:0008270">
    <property type="term" value="F:zinc ion binding"/>
    <property type="evidence" value="ECO:0007669"/>
    <property type="project" value="TreeGrafter"/>
</dbReference>
<accession>A0A1W6ZW64</accession>
<protein>
    <recommendedName>
        <fullName evidence="4 9">Delta-aminolevulinic acid dehydratase</fullName>
        <ecNumber evidence="3 9">4.2.1.24</ecNumber>
    </recommendedName>
</protein>
<dbReference type="AlphaFoldDB" id="A0A1W6ZW64"/>
<dbReference type="EMBL" id="CP021112">
    <property type="protein sequence ID" value="ARQ01546.1"/>
    <property type="molecule type" value="Genomic_DNA"/>
</dbReference>
<dbReference type="PIRSF" id="PIRSF001415">
    <property type="entry name" value="Porphbilin_synth"/>
    <property type="match status" value="1"/>
</dbReference>
<dbReference type="InterPro" id="IPR030656">
    <property type="entry name" value="ALAD_AS"/>
</dbReference>
<gene>
    <name evidence="11" type="ORF">CAK95_22365</name>
</gene>
<dbReference type="RefSeq" id="WP_086089938.1">
    <property type="nucleotide sequence ID" value="NZ_CP021112.1"/>
</dbReference>
<comment type="subunit">
    <text evidence="9">Homooctamer.</text>
</comment>
<comment type="pathway">
    <text evidence="1">Porphyrin-containing compound metabolism; protoporphyrin-IX biosynthesis; coproporphyrinogen-III from 5-aminolevulinate: step 1/4.</text>
</comment>
<keyword evidence="5" id="KW-0350">Heme biosynthesis</keyword>
<dbReference type="GO" id="GO:0005829">
    <property type="term" value="C:cytosol"/>
    <property type="evidence" value="ECO:0007669"/>
    <property type="project" value="TreeGrafter"/>
</dbReference>
<comment type="similarity">
    <text evidence="2 10">Belongs to the ALAD family.</text>
</comment>
<evidence type="ECO:0000256" key="4">
    <source>
        <dbReference type="ARBA" id="ARBA00020771"/>
    </source>
</evidence>
<evidence type="ECO:0000256" key="9">
    <source>
        <dbReference type="RuleBase" id="RU000515"/>
    </source>
</evidence>
<name>A0A1W6ZW64_9HYPH</name>
<dbReference type="PROSITE" id="PS00169">
    <property type="entry name" value="D_ALA_DEHYDRATASE"/>
    <property type="match status" value="1"/>
</dbReference>
<evidence type="ECO:0000256" key="2">
    <source>
        <dbReference type="ARBA" id="ARBA00008055"/>
    </source>
</evidence>
<reference evidence="11 12" key="1">
    <citation type="submission" date="2017-05" db="EMBL/GenBank/DDBJ databases">
        <title>Full genome sequence of Pseudorhodoplanes sinuspersici.</title>
        <authorList>
            <person name="Dastgheib S.M.M."/>
            <person name="Shavandi M."/>
            <person name="Tirandaz H."/>
        </authorList>
    </citation>
    <scope>NUCLEOTIDE SEQUENCE [LARGE SCALE GENOMIC DNA]</scope>
    <source>
        <strain evidence="11 12">RIPI110</strain>
    </source>
</reference>
<evidence type="ECO:0000313" key="11">
    <source>
        <dbReference type="EMBL" id="ARQ01546.1"/>
    </source>
</evidence>
<keyword evidence="6 9" id="KW-0456">Lyase</keyword>
<evidence type="ECO:0000256" key="8">
    <source>
        <dbReference type="ARBA" id="ARBA00047651"/>
    </source>
</evidence>
<evidence type="ECO:0000313" key="12">
    <source>
        <dbReference type="Proteomes" id="UP000194137"/>
    </source>
</evidence>
<evidence type="ECO:0000256" key="3">
    <source>
        <dbReference type="ARBA" id="ARBA00012053"/>
    </source>
</evidence>
<evidence type="ECO:0000256" key="10">
    <source>
        <dbReference type="RuleBase" id="RU004161"/>
    </source>
</evidence>
<dbReference type="SMART" id="SM01004">
    <property type="entry name" value="ALAD"/>
    <property type="match status" value="1"/>
</dbReference>
<dbReference type="SUPFAM" id="SSF51569">
    <property type="entry name" value="Aldolase"/>
    <property type="match status" value="1"/>
</dbReference>
<evidence type="ECO:0000256" key="1">
    <source>
        <dbReference type="ARBA" id="ARBA00004694"/>
    </source>
</evidence>
<evidence type="ECO:0000256" key="6">
    <source>
        <dbReference type="ARBA" id="ARBA00023239"/>
    </source>
</evidence>
<keyword evidence="12" id="KW-1185">Reference proteome</keyword>
<dbReference type="STRING" id="1235591.CAK95_22365"/>
<dbReference type="Pfam" id="PF00490">
    <property type="entry name" value="ALAD"/>
    <property type="match status" value="1"/>
</dbReference>
<keyword evidence="7 9" id="KW-0627">Porphyrin biosynthesis</keyword>
<dbReference type="KEGG" id="psin:CAK95_22365"/>
<dbReference type="PANTHER" id="PTHR11458">
    <property type="entry name" value="DELTA-AMINOLEVULINIC ACID DEHYDRATASE"/>
    <property type="match status" value="1"/>
</dbReference>
<dbReference type="NCBIfam" id="NF006762">
    <property type="entry name" value="PRK09283.1"/>
    <property type="match status" value="1"/>
</dbReference>
<proteinExistence type="inferred from homology"/>
<dbReference type="CDD" id="cd04823">
    <property type="entry name" value="ALAD_PBGS_aspartate_rich"/>
    <property type="match status" value="1"/>
</dbReference>
<dbReference type="PANTHER" id="PTHR11458:SF0">
    <property type="entry name" value="DELTA-AMINOLEVULINIC ACID DEHYDRATASE"/>
    <property type="match status" value="1"/>
</dbReference>
<dbReference type="FunFam" id="3.20.20.70:FF:000019">
    <property type="entry name" value="Delta-aminolevulinic acid dehydratase"/>
    <property type="match status" value="1"/>
</dbReference>
<dbReference type="Gene3D" id="3.20.20.70">
    <property type="entry name" value="Aldolase class I"/>
    <property type="match status" value="1"/>
</dbReference>
<dbReference type="InterPro" id="IPR001731">
    <property type="entry name" value="ALAD"/>
</dbReference>
<dbReference type="OrthoDB" id="9805001at2"/>
<sequence>MAIKYGRPLESKTRVVPVDAPPPGDFPLDLSHRPRRLRRTEWLRRMVRENVLTPADLIWPMFVVDGKAARTPVSSMPGVDRLSIDEAVREVERAAKLTIPCVAIFPYTDPGLRDETGSEATNPDNLVCRAVRAIKAAVPEVGVLCDVALDPFTSHGHDGLLRDDVILNDETVDVLTQQALVQAEAGCDIIAPSDMMDGRVGAIRLALDDAGHQNVAIMAYAAKYASAFYGPFRDAVGSSKTLTGDKRTYQMDYANSDEALREVGLDLEEGADMVMVKPGLPYLDIVRRVKEEFGVPTFAYQVSGEYSMISAAVQNGWLDGDKTVLESLYAFKRAGADGILTYFAPKVAEILRSS</sequence>
<dbReference type="UniPathway" id="UPA00251">
    <property type="reaction ID" value="UER00318"/>
</dbReference>
<dbReference type="InterPro" id="IPR013785">
    <property type="entry name" value="Aldolase_TIM"/>
</dbReference>
<evidence type="ECO:0000256" key="7">
    <source>
        <dbReference type="ARBA" id="ARBA00023244"/>
    </source>
</evidence>
<comment type="catalytic activity">
    <reaction evidence="8 9">
        <text>2 5-aminolevulinate = porphobilinogen + 2 H2O + H(+)</text>
        <dbReference type="Rhea" id="RHEA:24064"/>
        <dbReference type="ChEBI" id="CHEBI:15377"/>
        <dbReference type="ChEBI" id="CHEBI:15378"/>
        <dbReference type="ChEBI" id="CHEBI:58126"/>
        <dbReference type="ChEBI" id="CHEBI:356416"/>
        <dbReference type="EC" id="4.2.1.24"/>
    </reaction>
</comment>
<organism evidence="11 12">
    <name type="scientific">Pseudorhodoplanes sinuspersici</name>
    <dbReference type="NCBI Taxonomy" id="1235591"/>
    <lineage>
        <taxon>Bacteria</taxon>
        <taxon>Pseudomonadati</taxon>
        <taxon>Pseudomonadota</taxon>
        <taxon>Alphaproteobacteria</taxon>
        <taxon>Hyphomicrobiales</taxon>
        <taxon>Pseudorhodoplanes</taxon>
    </lineage>
</organism>
<dbReference type="Proteomes" id="UP000194137">
    <property type="component" value="Chromosome"/>
</dbReference>
<dbReference type="GO" id="GO:0004655">
    <property type="term" value="F:porphobilinogen synthase activity"/>
    <property type="evidence" value="ECO:0007669"/>
    <property type="project" value="UniProtKB-EC"/>
</dbReference>
<dbReference type="GO" id="GO:0006782">
    <property type="term" value="P:protoporphyrinogen IX biosynthetic process"/>
    <property type="evidence" value="ECO:0007669"/>
    <property type="project" value="UniProtKB-UniPathway"/>
</dbReference>